<comment type="caution">
    <text evidence="2">The sequence shown here is derived from an EMBL/GenBank/DDBJ whole genome shotgun (WGS) entry which is preliminary data.</text>
</comment>
<feature type="domain" description="Phosphodiester glycosidase" evidence="1">
    <location>
        <begin position="324"/>
        <end position="484"/>
    </location>
</feature>
<name>M5E3M2_9FIRM</name>
<evidence type="ECO:0000313" key="3">
    <source>
        <dbReference type="Proteomes" id="UP000012063"/>
    </source>
</evidence>
<dbReference type="AlphaFoldDB" id="M5E3M2"/>
<sequence length="511" mass="58010">MILAKAMDYNRQQVSREDGSYYNLVEMKVKDSSTIDFAKLENKNWQQKLFDTAHIRLLKAAARGVEKPLVIVWAAYDHQRAAGEYFPDLLAGAAEEYLSLNALITEKLRALIKSKNYLIRNNRLKVKDKNSKTAEAAKIISLLEKEQRLKIYQTEDELSDQEIYQTLDYKRDLAAVGEIAYPSVYSRQHEYPLVFNCSYFLLEEADWESKYSLLGDHYGLLISAGQIISPPLYKRSALLKTEANNWKLKKVFLTDLSIQLQNREWDLSKFKVNENADYSLYTRQYGVKTKNKALGITPQAKGKIEIVIINDLIVGIKKGGRTEIPQNAFILSLPEQDFNFDSNLEQKVKYKFNNGKKYISAVQTGPILVKNGDLKLDHNSLEAEDFCGQSSQIERAQFERVVPTDYADDIDQTRAARLAAGINYKNEFCLLAVESVNTGMEAGDESSGATLLELAEWAHKRNYKYALNLDGGGSANIQYLYGSLFKTADRRGLPGVVYERMVPTIGFISKL</sequence>
<dbReference type="eggNOG" id="COG4632">
    <property type="taxonomic scope" value="Bacteria"/>
</dbReference>
<dbReference type="RefSeq" id="WP_005490191.1">
    <property type="nucleotide sequence ID" value="NZ_CAUI01000023.1"/>
</dbReference>
<dbReference type="Pfam" id="PF09992">
    <property type="entry name" value="NAGPA"/>
    <property type="match status" value="1"/>
</dbReference>
<evidence type="ECO:0000259" key="1">
    <source>
        <dbReference type="Pfam" id="PF09992"/>
    </source>
</evidence>
<dbReference type="Proteomes" id="UP000012063">
    <property type="component" value="Unassembled WGS sequence"/>
</dbReference>
<dbReference type="EMBL" id="CAUI01000023">
    <property type="protein sequence ID" value="CCU80900.1"/>
    <property type="molecule type" value="Genomic_DNA"/>
</dbReference>
<evidence type="ECO:0000313" key="2">
    <source>
        <dbReference type="EMBL" id="CCU80900.1"/>
    </source>
</evidence>
<dbReference type="OrthoDB" id="9809781at2"/>
<dbReference type="InterPro" id="IPR018711">
    <property type="entry name" value="NAGPA"/>
</dbReference>
<dbReference type="STRING" id="1293054.HSACCH_02404"/>
<protein>
    <recommendedName>
        <fullName evidence="1">Phosphodiester glycosidase domain-containing protein</fullName>
    </recommendedName>
</protein>
<keyword evidence="3" id="KW-1185">Reference proteome</keyword>
<reference evidence="3" key="1">
    <citation type="journal article" date="2013" name="Genome Announc.">
        <title>Genome Sequence of Halanaerobium saccharolyticum subsp. saccharolyticum Strain DSM 6643T, a Halophilic Hydrogen-Producing Bacterium.</title>
        <authorList>
            <person name="Kivisto A."/>
            <person name="Larjo A."/>
            <person name="Ciranna A."/>
            <person name="Santala V."/>
            <person name="Roos C."/>
            <person name="Karp M."/>
        </authorList>
    </citation>
    <scope>NUCLEOTIDE SEQUENCE [LARGE SCALE GENOMIC DNA]</scope>
    <source>
        <strain evidence="3">DSM 6643</strain>
    </source>
</reference>
<dbReference type="PANTHER" id="PTHR40446:SF2">
    <property type="entry name" value="N-ACETYLGLUCOSAMINE-1-PHOSPHODIESTER ALPHA-N-ACETYLGLUCOSAMINIDASE"/>
    <property type="match status" value="1"/>
</dbReference>
<proteinExistence type="predicted"/>
<dbReference type="InParanoid" id="M5E3M2"/>
<dbReference type="PANTHER" id="PTHR40446">
    <property type="entry name" value="N-ACETYLGLUCOSAMINE-1-PHOSPHODIESTER ALPHA-N-ACETYLGLUCOSAMINIDASE"/>
    <property type="match status" value="1"/>
</dbReference>
<accession>M5E3M2</accession>
<gene>
    <name evidence="2" type="ORF">HSACCH_02404</name>
</gene>
<organism evidence="2 3">
    <name type="scientific">Halanaerobium saccharolyticum subsp. saccharolyticum DSM 6643</name>
    <dbReference type="NCBI Taxonomy" id="1293054"/>
    <lineage>
        <taxon>Bacteria</taxon>
        <taxon>Bacillati</taxon>
        <taxon>Bacillota</taxon>
        <taxon>Clostridia</taxon>
        <taxon>Halanaerobiales</taxon>
        <taxon>Halanaerobiaceae</taxon>
        <taxon>Halanaerobium</taxon>
    </lineage>
</organism>